<evidence type="ECO:0000256" key="1">
    <source>
        <dbReference type="SAM" id="MobiDB-lite"/>
    </source>
</evidence>
<protein>
    <submittedName>
        <fullName evidence="2">Uncharacterized protein</fullName>
    </submittedName>
</protein>
<feature type="region of interest" description="Disordered" evidence="1">
    <location>
        <begin position="30"/>
        <end position="59"/>
    </location>
</feature>
<proteinExistence type="predicted"/>
<accession>A0A8X7UMF4</accession>
<sequence length="244" mass="26703">MSDEIRGLIGVLRRGRSNWSSFDQSQIRSAFAMPRGTKRPPPVIGGSEDEAERSQEVIATSSIQAQSLDRLARKLVRRSSFRTSGSALRSRASDRPPIISIRDSDDEDVSGERRSPVSLSPGSEDEVYAATHKRRRSSKAALPSPSGSRRESTVWGLVSEGENPLFSAQDDLISLAGRMRYAGCHLPSLTSPTEKEAYVKVTVNSSKVRFFAFLLEDALRFLFVASSLGYGSLQRVCCSDGGSR</sequence>
<dbReference type="AlphaFoldDB" id="A0A8X7UMF4"/>
<evidence type="ECO:0000313" key="3">
    <source>
        <dbReference type="Proteomes" id="UP000886595"/>
    </source>
</evidence>
<comment type="caution">
    <text evidence="2">The sequence shown here is derived from an EMBL/GenBank/DDBJ whole genome shotgun (WGS) entry which is preliminary data.</text>
</comment>
<gene>
    <name evidence="2" type="ORF">Bca52824_054136</name>
</gene>
<dbReference type="OrthoDB" id="10366419at2759"/>
<dbReference type="Proteomes" id="UP000886595">
    <property type="component" value="Unassembled WGS sequence"/>
</dbReference>
<organism evidence="2 3">
    <name type="scientific">Brassica carinata</name>
    <name type="common">Ethiopian mustard</name>
    <name type="synonym">Abyssinian cabbage</name>
    <dbReference type="NCBI Taxonomy" id="52824"/>
    <lineage>
        <taxon>Eukaryota</taxon>
        <taxon>Viridiplantae</taxon>
        <taxon>Streptophyta</taxon>
        <taxon>Embryophyta</taxon>
        <taxon>Tracheophyta</taxon>
        <taxon>Spermatophyta</taxon>
        <taxon>Magnoliopsida</taxon>
        <taxon>eudicotyledons</taxon>
        <taxon>Gunneridae</taxon>
        <taxon>Pentapetalae</taxon>
        <taxon>rosids</taxon>
        <taxon>malvids</taxon>
        <taxon>Brassicales</taxon>
        <taxon>Brassicaceae</taxon>
        <taxon>Brassiceae</taxon>
        <taxon>Brassica</taxon>
    </lineage>
</organism>
<name>A0A8X7UMF4_BRACI</name>
<feature type="region of interest" description="Disordered" evidence="1">
    <location>
        <begin position="83"/>
        <end position="154"/>
    </location>
</feature>
<keyword evidence="3" id="KW-1185">Reference proteome</keyword>
<reference evidence="2 3" key="1">
    <citation type="submission" date="2020-02" db="EMBL/GenBank/DDBJ databases">
        <authorList>
            <person name="Ma Q."/>
            <person name="Huang Y."/>
            <person name="Song X."/>
            <person name="Pei D."/>
        </authorList>
    </citation>
    <scope>NUCLEOTIDE SEQUENCE [LARGE SCALE GENOMIC DNA]</scope>
    <source>
        <strain evidence="2">Sxm20200214</strain>
        <tissue evidence="2">Leaf</tissue>
    </source>
</reference>
<evidence type="ECO:0000313" key="2">
    <source>
        <dbReference type="EMBL" id="KAG2282916.1"/>
    </source>
</evidence>
<dbReference type="EMBL" id="JAAMPC010000011">
    <property type="protein sequence ID" value="KAG2282916.1"/>
    <property type="molecule type" value="Genomic_DNA"/>
</dbReference>